<evidence type="ECO:0000256" key="4">
    <source>
        <dbReference type="ARBA" id="ARBA00039404"/>
    </source>
</evidence>
<gene>
    <name evidence="9" type="primary">glnA</name>
    <name evidence="9" type="ORF">SNEC2469_LOCUS34246</name>
</gene>
<dbReference type="SMART" id="SM01230">
    <property type="entry name" value="Gln-synt_C"/>
    <property type="match status" value="1"/>
</dbReference>
<dbReference type="InterPro" id="IPR008146">
    <property type="entry name" value="Gln_synth_cat_dom"/>
</dbReference>
<comment type="similarity">
    <text evidence="1 6 7">Belongs to the glutamine synthetase family.</text>
</comment>
<dbReference type="InterPro" id="IPR036651">
    <property type="entry name" value="Gln_synt_N_sf"/>
</dbReference>
<dbReference type="PANTHER" id="PTHR43407">
    <property type="entry name" value="GLUTAMINE SYNTHETASE"/>
    <property type="match status" value="1"/>
</dbReference>
<dbReference type="OrthoDB" id="77835at2759"/>
<dbReference type="GO" id="GO:0016020">
    <property type="term" value="C:membrane"/>
    <property type="evidence" value="ECO:0007669"/>
    <property type="project" value="TreeGrafter"/>
</dbReference>
<dbReference type="GO" id="GO:0005737">
    <property type="term" value="C:cytoplasm"/>
    <property type="evidence" value="ECO:0007669"/>
    <property type="project" value="TreeGrafter"/>
</dbReference>
<comment type="subunit">
    <text evidence="3">Dodecamer. Interacts with BFSP2 and VIM.</text>
</comment>
<reference evidence="9" key="1">
    <citation type="submission" date="2021-02" db="EMBL/GenBank/DDBJ databases">
        <authorList>
            <person name="Dougan E. K."/>
            <person name="Rhodes N."/>
            <person name="Thang M."/>
            <person name="Chan C."/>
        </authorList>
    </citation>
    <scope>NUCLEOTIDE SEQUENCE</scope>
</reference>
<evidence type="ECO:0000259" key="8">
    <source>
        <dbReference type="PROSITE" id="PS51987"/>
    </source>
</evidence>
<protein>
    <recommendedName>
        <fullName evidence="4">Lengsin</fullName>
    </recommendedName>
    <alternativeName>
        <fullName evidence="5">Glutamate-ammonia ligase domain-containing protein 1</fullName>
    </alternativeName>
</protein>
<evidence type="ECO:0000256" key="2">
    <source>
        <dbReference type="ARBA" id="ARBA00037583"/>
    </source>
</evidence>
<sequence>MAEARSISEIVDTLKDRGARYLRFELPDTHGTSRSKTVPIDKVQGYAKRGLNLYGGTLGLDTAASVVPGTGLNEEINYADTKLWPDFATLQPVPWIDGLWKVICDLTFIDGTPVEAAPRHVLKRLLEEAASLGFSVKMGHEFEFYLLDGETQEPFFDGLHIFNSTRNHWVEGIEPLLDALIAQDVDLITHNCEYAGSQFEINFGPGVGLAGADKAFTFKATVKEFCHQLGYQATFMSKPWADRAGCGCHVHMGLLDADSGANAFLDLDDPNGLSGTAKAFTAGILTHAKSMMPLIGPTPNCYHRLSPHTFAPSNISWGIEDRTAMVRMKASKDDQTHLEMRAASGLSNPYLSAAATLAAGLLGLKKGYDLPAAVEGPCEEDESFEKLPKRLDVALAALEDDADLRALLGEPFVTLFTAVKRHELARFHAHVTDWERKECETAVSIISALKTAEAHSEPFEHFILKDCLEEGACEAIDRTDVDHTGVFDGTRAGNNQARLFIGKENLTDFPFLRSTIEELRSQQAVNLLRDRYGVDVAGHYLRVEICCDLDGFWLEPHCDIVEKMVTIQVYVDPDGRQPELGTDFYTPDLAKAKTVPFVNNQAYCFFPKPGKDSWHGFDKRPIDGRRMTVLINYVTFPTDWTVPAED</sequence>
<dbReference type="Gene3D" id="2.60.120.620">
    <property type="entry name" value="q2cbj1_9rhob like domain"/>
    <property type="match status" value="1"/>
</dbReference>
<dbReference type="EMBL" id="CAJNJA010093620">
    <property type="protein sequence ID" value="CAE7941331.1"/>
    <property type="molecule type" value="Genomic_DNA"/>
</dbReference>
<dbReference type="Gene3D" id="3.30.590.10">
    <property type="entry name" value="Glutamine synthetase/guanido kinase, catalytic domain"/>
    <property type="match status" value="1"/>
</dbReference>
<dbReference type="GO" id="GO:0006542">
    <property type="term" value="P:glutamine biosynthetic process"/>
    <property type="evidence" value="ECO:0007669"/>
    <property type="project" value="InterPro"/>
</dbReference>
<name>A0A813C9P8_9DINO</name>
<dbReference type="AlphaFoldDB" id="A0A813C9P8"/>
<dbReference type="Pfam" id="PF00120">
    <property type="entry name" value="Gln-synt_C"/>
    <property type="match status" value="1"/>
</dbReference>
<comment type="caution">
    <text evidence="9">The sequence shown here is derived from an EMBL/GenBank/DDBJ whole genome shotgun (WGS) entry which is preliminary data.</text>
</comment>
<dbReference type="PANTHER" id="PTHR43407:SF1">
    <property type="entry name" value="LENGSIN"/>
    <property type="match status" value="1"/>
</dbReference>
<accession>A0A813C9P8</accession>
<evidence type="ECO:0000256" key="7">
    <source>
        <dbReference type="RuleBase" id="RU000384"/>
    </source>
</evidence>
<evidence type="ECO:0000313" key="10">
    <source>
        <dbReference type="Proteomes" id="UP000601435"/>
    </source>
</evidence>
<dbReference type="PROSITE" id="PS51987">
    <property type="entry name" value="GS_CATALYTIC"/>
    <property type="match status" value="1"/>
</dbReference>
<dbReference type="InterPro" id="IPR014746">
    <property type="entry name" value="Gln_synth/guanido_kin_cat_dom"/>
</dbReference>
<proteinExistence type="inferred from homology"/>
<dbReference type="SUPFAM" id="SSF54368">
    <property type="entry name" value="Glutamine synthetase, N-terminal domain"/>
    <property type="match status" value="1"/>
</dbReference>
<dbReference type="Proteomes" id="UP000601435">
    <property type="component" value="Unassembled WGS sequence"/>
</dbReference>
<evidence type="ECO:0000256" key="3">
    <source>
        <dbReference type="ARBA" id="ARBA00038790"/>
    </source>
</evidence>
<evidence type="ECO:0000256" key="5">
    <source>
        <dbReference type="ARBA" id="ARBA00042675"/>
    </source>
</evidence>
<dbReference type="GO" id="GO:0004356">
    <property type="term" value="F:glutamine synthetase activity"/>
    <property type="evidence" value="ECO:0007669"/>
    <property type="project" value="InterPro"/>
</dbReference>
<keyword evidence="10" id="KW-1185">Reference proteome</keyword>
<organism evidence="9 10">
    <name type="scientific">Symbiodinium necroappetens</name>
    <dbReference type="NCBI Taxonomy" id="1628268"/>
    <lineage>
        <taxon>Eukaryota</taxon>
        <taxon>Sar</taxon>
        <taxon>Alveolata</taxon>
        <taxon>Dinophyceae</taxon>
        <taxon>Suessiales</taxon>
        <taxon>Symbiodiniaceae</taxon>
        <taxon>Symbiodinium</taxon>
    </lineage>
</organism>
<feature type="domain" description="GS catalytic" evidence="8">
    <location>
        <begin position="118"/>
        <end position="467"/>
    </location>
</feature>
<evidence type="ECO:0000313" key="9">
    <source>
        <dbReference type="EMBL" id="CAE7941331.1"/>
    </source>
</evidence>
<dbReference type="SUPFAM" id="SSF55931">
    <property type="entry name" value="Glutamine synthetase/guanido kinase"/>
    <property type="match status" value="1"/>
</dbReference>
<evidence type="ECO:0000256" key="6">
    <source>
        <dbReference type="PROSITE-ProRule" id="PRU01331"/>
    </source>
</evidence>
<comment type="function">
    <text evidence="2">May act as a component of the cytoskeleton or as a chaperone for the reorganization of intermediate filament proteins during terminal differentiation in the lens. Does not seem to have enzymatic activity.</text>
</comment>
<evidence type="ECO:0000256" key="1">
    <source>
        <dbReference type="ARBA" id="ARBA00009897"/>
    </source>
</evidence>
<dbReference type="Gene3D" id="3.10.20.70">
    <property type="entry name" value="Glutamine synthetase, N-terminal domain"/>
    <property type="match status" value="1"/>
</dbReference>